<feature type="compositionally biased region" description="Basic residues" evidence="4">
    <location>
        <begin position="1"/>
        <end position="12"/>
    </location>
</feature>
<reference evidence="8" key="1">
    <citation type="submission" date="2017-02" db="UniProtKB">
        <authorList>
            <consortium name="WormBaseParasite"/>
        </authorList>
    </citation>
    <scope>IDENTIFICATION</scope>
</reference>
<keyword evidence="7" id="KW-1185">Reference proteome</keyword>
<proteinExistence type="predicted"/>
<evidence type="ECO:0000313" key="7">
    <source>
        <dbReference type="Proteomes" id="UP000276776"/>
    </source>
</evidence>
<feature type="region of interest" description="Disordered" evidence="4">
    <location>
        <begin position="1"/>
        <end position="97"/>
    </location>
</feature>
<dbReference type="InterPro" id="IPR033133">
    <property type="entry name" value="PUM-HD"/>
</dbReference>
<evidence type="ECO:0000256" key="4">
    <source>
        <dbReference type="SAM" id="MobiDB-lite"/>
    </source>
</evidence>
<reference evidence="6 7" key="2">
    <citation type="submission" date="2018-11" db="EMBL/GenBank/DDBJ databases">
        <authorList>
            <consortium name="Pathogen Informatics"/>
        </authorList>
    </citation>
    <scope>NUCLEOTIDE SEQUENCE [LARGE SCALE GENOMIC DNA]</scope>
</reference>
<dbReference type="AlphaFoldDB" id="A0A0N5CW76"/>
<keyword evidence="1" id="KW-0677">Repeat</keyword>
<dbReference type="OrthoDB" id="497380at2759"/>
<feature type="repeat" description="Pumilio" evidence="3">
    <location>
        <begin position="278"/>
        <end position="313"/>
    </location>
</feature>
<dbReference type="PROSITE" id="PS50303">
    <property type="entry name" value="PUM_HD"/>
    <property type="match status" value="1"/>
</dbReference>
<dbReference type="InterPro" id="IPR012959">
    <property type="entry name" value="CPL_dom"/>
</dbReference>
<dbReference type="Proteomes" id="UP000276776">
    <property type="component" value="Unassembled WGS sequence"/>
</dbReference>
<accession>A0A0N5CW76</accession>
<dbReference type="InterPro" id="IPR001313">
    <property type="entry name" value="Pumilio_RNA-bd_rpt"/>
</dbReference>
<protein>
    <submittedName>
        <fullName evidence="8">PUM-HD domain-containing protein</fullName>
    </submittedName>
</protein>
<keyword evidence="2" id="KW-0694">RNA-binding</keyword>
<dbReference type="SUPFAM" id="SSF48371">
    <property type="entry name" value="ARM repeat"/>
    <property type="match status" value="2"/>
</dbReference>
<dbReference type="SMART" id="SM00025">
    <property type="entry name" value="Pumilio"/>
    <property type="match status" value="5"/>
</dbReference>
<dbReference type="Gene3D" id="1.25.10.10">
    <property type="entry name" value="Leucine-rich Repeat Variant"/>
    <property type="match status" value="2"/>
</dbReference>
<dbReference type="PROSITE" id="PS50302">
    <property type="entry name" value="PUM"/>
    <property type="match status" value="1"/>
</dbReference>
<dbReference type="OMA" id="YGPEFSI"/>
<dbReference type="InterPro" id="IPR016024">
    <property type="entry name" value="ARM-type_fold"/>
</dbReference>
<dbReference type="Pfam" id="PF08144">
    <property type="entry name" value="CPL"/>
    <property type="match status" value="1"/>
</dbReference>
<evidence type="ECO:0000256" key="1">
    <source>
        <dbReference type="ARBA" id="ARBA00022737"/>
    </source>
</evidence>
<feature type="domain" description="PUM-HD" evidence="5">
    <location>
        <begin position="220"/>
        <end position="568"/>
    </location>
</feature>
<dbReference type="GO" id="GO:0003729">
    <property type="term" value="F:mRNA binding"/>
    <property type="evidence" value="ECO:0007669"/>
    <property type="project" value="TreeGrafter"/>
</dbReference>
<dbReference type="PANTHER" id="PTHR13389">
    <property type="entry name" value="PUMILIO HOMOLOG 3"/>
    <property type="match status" value="1"/>
</dbReference>
<dbReference type="PANTHER" id="PTHR13389:SF0">
    <property type="entry name" value="PUMILIO HOMOLOG 3"/>
    <property type="match status" value="1"/>
</dbReference>
<gene>
    <name evidence="6" type="ORF">TCLT_LOCUS4580</name>
</gene>
<sequence>MKIKRQKRKNISKKQDELTDEQSVNELEQSQQTCEINIGNQQQKSQHEDSIHSNKRHQKSVSDAPVMKKKRVSPSTAVPGKSIISTKKNDKKRLLGSDSKFKRKTIKKKSVCTSLDISQNCDEKSGTAQVELEASSNAAHKLDGGNVNEVLDIGEKKRIRKNGGKDLKKVNGREELQVTRKVKEKLLNMTRKERKIYIQELRRKHKPNFDLALRCKHLWEKLRRGKTSESERKKLSAEIYDIMKGKVKELIFAHDTCRIVECLVTNGGKDIRTALFEELVPELIHMSKSKYARFFVTKMLKYGSSAQRQLIFDAFRGHCVSLFRTSISAVVLETAYNDYANALQRYNIIIEFYGAEFAYFKAADNTVRTLKEIIADDPNRKSSIISYLGKILNDVVKKSQINLSLAHRLLSDYFELADCNQLEELVDSLKLRIPEILHTNDGVRTAMKCLWNSSAKDRKIILKNFKGLVVKTCTEKFAHRFLIAVFDSVDDTVLIGKCLLKEILSNIGEIIITSYGVRVIHHLIHPRDPRFCSASQIEIYEAGDGNSNSRKDPKLRYSELFAYVRKPLCVYFAQNMDFLLSNHHASLLVLDMLEAPTDLDKFDRSIDEEDRAACYEAIALACSREFIPSDSEQLHPIEHPHAHFTISKLLKSDLKFNVKLGDFIVKHCGNQISSWVSCNKGCFVLLHMLENASHEIRDFLIKALPLSAVQRYHTKGATILMQKLEM</sequence>
<feature type="compositionally biased region" description="Polar residues" evidence="4">
    <location>
        <begin position="21"/>
        <end position="44"/>
    </location>
</feature>
<dbReference type="WBParaSite" id="TCLT_0000459101-mRNA-1">
    <property type="protein sequence ID" value="TCLT_0000459101-mRNA-1"/>
    <property type="gene ID" value="TCLT_0000459101"/>
</dbReference>
<evidence type="ECO:0000313" key="8">
    <source>
        <dbReference type="WBParaSite" id="TCLT_0000459101-mRNA-1"/>
    </source>
</evidence>
<evidence type="ECO:0000256" key="2">
    <source>
        <dbReference type="ARBA" id="ARBA00022884"/>
    </source>
</evidence>
<organism evidence="8">
    <name type="scientific">Thelazia callipaeda</name>
    <name type="common">Oriental eyeworm</name>
    <name type="synonym">Parasitic nematode</name>
    <dbReference type="NCBI Taxonomy" id="103827"/>
    <lineage>
        <taxon>Eukaryota</taxon>
        <taxon>Metazoa</taxon>
        <taxon>Ecdysozoa</taxon>
        <taxon>Nematoda</taxon>
        <taxon>Chromadorea</taxon>
        <taxon>Rhabditida</taxon>
        <taxon>Spirurina</taxon>
        <taxon>Spiruromorpha</taxon>
        <taxon>Thelazioidea</taxon>
        <taxon>Thelaziidae</taxon>
        <taxon>Thelazia</taxon>
    </lineage>
</organism>
<dbReference type="InterPro" id="IPR011989">
    <property type="entry name" value="ARM-like"/>
</dbReference>
<evidence type="ECO:0000259" key="5">
    <source>
        <dbReference type="PROSITE" id="PS50303"/>
    </source>
</evidence>
<dbReference type="GO" id="GO:0005730">
    <property type="term" value="C:nucleolus"/>
    <property type="evidence" value="ECO:0007669"/>
    <property type="project" value="TreeGrafter"/>
</dbReference>
<name>A0A0N5CW76_THECL</name>
<evidence type="ECO:0000256" key="3">
    <source>
        <dbReference type="PROSITE-ProRule" id="PRU00317"/>
    </source>
</evidence>
<dbReference type="EMBL" id="UYYF01004294">
    <property type="protein sequence ID" value="VDN01718.1"/>
    <property type="molecule type" value="Genomic_DNA"/>
</dbReference>
<dbReference type="GO" id="GO:0006417">
    <property type="term" value="P:regulation of translation"/>
    <property type="evidence" value="ECO:0007669"/>
    <property type="project" value="TreeGrafter"/>
</dbReference>
<dbReference type="STRING" id="103827.A0A0N5CW76"/>
<dbReference type="InterPro" id="IPR040059">
    <property type="entry name" value="PUM3"/>
</dbReference>
<evidence type="ECO:0000313" key="6">
    <source>
        <dbReference type="EMBL" id="VDN01718.1"/>
    </source>
</evidence>